<dbReference type="Pfam" id="PF01546">
    <property type="entry name" value="Peptidase_M20"/>
    <property type="match status" value="1"/>
</dbReference>
<keyword evidence="5" id="KW-0862">Zinc</keyword>
<gene>
    <name evidence="7" type="ORF">SERN_2090</name>
</gene>
<evidence type="ECO:0000259" key="6">
    <source>
        <dbReference type="Pfam" id="PF07687"/>
    </source>
</evidence>
<keyword evidence="8" id="KW-1185">Reference proteome</keyword>
<evidence type="ECO:0000313" key="8">
    <source>
        <dbReference type="Proteomes" id="UP000297318"/>
    </source>
</evidence>
<keyword evidence="3" id="KW-0479">Metal-binding</keyword>
<evidence type="ECO:0000313" key="7">
    <source>
        <dbReference type="EMBL" id="TGO04497.1"/>
    </source>
</evidence>
<dbReference type="SUPFAM" id="SSF55031">
    <property type="entry name" value="Bacterial exopeptidase dimerisation domain"/>
    <property type="match status" value="1"/>
</dbReference>
<dbReference type="InterPro" id="IPR050072">
    <property type="entry name" value="Peptidase_M20A"/>
</dbReference>
<evidence type="ECO:0000256" key="2">
    <source>
        <dbReference type="ARBA" id="ARBA00006247"/>
    </source>
</evidence>
<evidence type="ECO:0000256" key="5">
    <source>
        <dbReference type="ARBA" id="ARBA00022833"/>
    </source>
</evidence>
<dbReference type="PANTHER" id="PTHR43808">
    <property type="entry name" value="ACETYLORNITHINE DEACETYLASE"/>
    <property type="match status" value="1"/>
</dbReference>
<dbReference type="Pfam" id="PF07687">
    <property type="entry name" value="M20_dimer"/>
    <property type="match status" value="1"/>
</dbReference>
<dbReference type="Gene3D" id="3.40.630.10">
    <property type="entry name" value="Zn peptidases"/>
    <property type="match status" value="1"/>
</dbReference>
<protein>
    <submittedName>
        <fullName evidence="7">Acetylornithine deacetylase</fullName>
    </submittedName>
</protein>
<dbReference type="Gene3D" id="3.30.70.360">
    <property type="match status" value="1"/>
</dbReference>
<dbReference type="GO" id="GO:0046872">
    <property type="term" value="F:metal ion binding"/>
    <property type="evidence" value="ECO:0007669"/>
    <property type="project" value="UniProtKB-KW"/>
</dbReference>
<dbReference type="AlphaFoldDB" id="A0A4Z1E420"/>
<organism evidence="7 8">
    <name type="scientific">Serinibacter arcticus</name>
    <dbReference type="NCBI Taxonomy" id="1655435"/>
    <lineage>
        <taxon>Bacteria</taxon>
        <taxon>Bacillati</taxon>
        <taxon>Actinomycetota</taxon>
        <taxon>Actinomycetes</taxon>
        <taxon>Micrococcales</taxon>
        <taxon>Beutenbergiaceae</taxon>
        <taxon>Serinibacter</taxon>
    </lineage>
</organism>
<evidence type="ECO:0000256" key="4">
    <source>
        <dbReference type="ARBA" id="ARBA00022801"/>
    </source>
</evidence>
<dbReference type="GO" id="GO:0016787">
    <property type="term" value="F:hydrolase activity"/>
    <property type="evidence" value="ECO:0007669"/>
    <property type="project" value="UniProtKB-KW"/>
</dbReference>
<sequence>MSAATGVGTGSGADERTPSLMETEAVRICRELIRIDSSNYGDGSGPGERAAAEHVMTELTDVGYDPVLVESEPGRATVLLRIDGEDSSRPALVLHGHTDVVPAEASDWKMDPFGGEEMDGLIWGRGAVDMKDMDAMMLAVLREMKRAGRKPPRDLAVAFFADEEAGGRLGSHWAVDNHPEFFAGASQAISEVGGFSVEIDGRRAYLLQTAEKGLAWLRLVADGTAQHGSQVSVDNALVRLAGAVARIGAHSWPQDLTPTVRELLDGVADLSGTTWHEEDPASIHALVASLGSASKFVGATLATTTNPTQLDAGYKANVVPSQASAVVDLRFLPGREDEAMATLRELAGEGVRIEPITTDIGLEAPFSGDLVDAMVASIDAEDPGARVLPYMLSGGTDNKALSLLGIEGYGFAPLRLPADLDFAGMFHGVDERVPVDAVQFGTRVLDRLLRDC</sequence>
<proteinExistence type="inferred from homology"/>
<dbReference type="EMBL" id="RHPJ01000003">
    <property type="protein sequence ID" value="TGO04497.1"/>
    <property type="molecule type" value="Genomic_DNA"/>
</dbReference>
<evidence type="ECO:0000256" key="3">
    <source>
        <dbReference type="ARBA" id="ARBA00022723"/>
    </source>
</evidence>
<dbReference type="PANTHER" id="PTHR43808:SF8">
    <property type="entry name" value="PEPTIDASE M20 DIMERISATION DOMAIN-CONTAINING PROTEIN"/>
    <property type="match status" value="1"/>
</dbReference>
<comment type="similarity">
    <text evidence="2">Belongs to the peptidase M20A family.</text>
</comment>
<feature type="domain" description="Peptidase M20 dimerisation" evidence="6">
    <location>
        <begin position="209"/>
        <end position="347"/>
    </location>
</feature>
<name>A0A4Z1E420_9MICO</name>
<dbReference type="SUPFAM" id="SSF53187">
    <property type="entry name" value="Zn-dependent exopeptidases"/>
    <property type="match status" value="1"/>
</dbReference>
<dbReference type="InterPro" id="IPR002933">
    <property type="entry name" value="Peptidase_M20"/>
</dbReference>
<comment type="caution">
    <text evidence="7">The sequence shown here is derived from an EMBL/GenBank/DDBJ whole genome shotgun (WGS) entry which is preliminary data.</text>
</comment>
<evidence type="ECO:0000256" key="1">
    <source>
        <dbReference type="ARBA" id="ARBA00001947"/>
    </source>
</evidence>
<dbReference type="FunFam" id="1.10.150.900:FF:000002">
    <property type="entry name" value="M20/M25/M40 family peptidase"/>
    <property type="match status" value="1"/>
</dbReference>
<dbReference type="InterPro" id="IPR036264">
    <property type="entry name" value="Bact_exopeptidase_dim_dom"/>
</dbReference>
<accession>A0A4Z1E420</accession>
<dbReference type="InterPro" id="IPR011650">
    <property type="entry name" value="Peptidase_M20_dimer"/>
</dbReference>
<dbReference type="Proteomes" id="UP000297318">
    <property type="component" value="Unassembled WGS sequence"/>
</dbReference>
<dbReference type="Gene3D" id="1.10.150.900">
    <property type="match status" value="1"/>
</dbReference>
<reference evidence="7 8" key="1">
    <citation type="submission" date="2018-11" db="EMBL/GenBank/DDBJ databases">
        <title>Complete genome sequencing of the Actinobacteria Serinibacter sp. K3-2.</title>
        <authorList>
            <person name="Rakitin A.L."/>
            <person name="Beletsky A.V."/>
            <person name="Mardanov A.V."/>
            <person name="Ravin N.V."/>
            <person name="Gromova A.S."/>
            <person name="Filippova S.N."/>
            <person name="Gal'Chenko V.F."/>
        </authorList>
    </citation>
    <scope>NUCLEOTIDE SEQUENCE [LARGE SCALE GENOMIC DNA]</scope>
    <source>
        <strain evidence="7 8">K3-2</strain>
    </source>
</reference>
<keyword evidence="4" id="KW-0378">Hydrolase</keyword>
<dbReference type="NCBIfam" id="NF005913">
    <property type="entry name" value="PRK07906.1"/>
    <property type="match status" value="1"/>
</dbReference>
<comment type="cofactor">
    <cofactor evidence="1">
        <name>Zn(2+)</name>
        <dbReference type="ChEBI" id="CHEBI:29105"/>
    </cofactor>
</comment>